<proteinExistence type="inferred from homology"/>
<keyword evidence="9" id="KW-1185">Reference proteome</keyword>
<evidence type="ECO:0000256" key="4">
    <source>
        <dbReference type="ARBA" id="ARBA00022989"/>
    </source>
</evidence>
<dbReference type="EMBL" id="JARBHA010000012">
    <property type="protein sequence ID" value="KAJ9686067.1"/>
    <property type="molecule type" value="Genomic_DNA"/>
</dbReference>
<reference evidence="8 9" key="1">
    <citation type="journal article" date="2023" name="BMC Biotechnol.">
        <title>Vitis rotundifolia cv Carlos genome sequencing.</title>
        <authorList>
            <person name="Huff M."/>
            <person name="Hulse-Kemp A."/>
            <person name="Scheffler B."/>
            <person name="Youngblood R."/>
            <person name="Simpson S."/>
            <person name="Babiker E."/>
            <person name="Staton M."/>
        </authorList>
    </citation>
    <scope>NUCLEOTIDE SEQUENCE [LARGE SCALE GENOMIC DNA]</scope>
    <source>
        <tissue evidence="8">Leaf</tissue>
    </source>
</reference>
<dbReference type="GO" id="GO:0016020">
    <property type="term" value="C:membrane"/>
    <property type="evidence" value="ECO:0007669"/>
    <property type="project" value="UniProtKB-SubCell"/>
</dbReference>
<evidence type="ECO:0000256" key="5">
    <source>
        <dbReference type="ARBA" id="ARBA00023136"/>
    </source>
</evidence>
<gene>
    <name evidence="8" type="ORF">PVL29_015109</name>
</gene>
<organism evidence="8 9">
    <name type="scientific">Vitis rotundifolia</name>
    <name type="common">Muscadine grape</name>
    <dbReference type="NCBI Taxonomy" id="103349"/>
    <lineage>
        <taxon>Eukaryota</taxon>
        <taxon>Viridiplantae</taxon>
        <taxon>Streptophyta</taxon>
        <taxon>Embryophyta</taxon>
        <taxon>Tracheophyta</taxon>
        <taxon>Spermatophyta</taxon>
        <taxon>Magnoliopsida</taxon>
        <taxon>eudicotyledons</taxon>
        <taxon>Gunneridae</taxon>
        <taxon>Pentapetalae</taxon>
        <taxon>rosids</taxon>
        <taxon>Vitales</taxon>
        <taxon>Vitaceae</taxon>
        <taxon>Viteae</taxon>
        <taxon>Vitis</taxon>
    </lineage>
</organism>
<evidence type="ECO:0000256" key="1">
    <source>
        <dbReference type="ARBA" id="ARBA00004141"/>
    </source>
</evidence>
<dbReference type="InterPro" id="IPR007248">
    <property type="entry name" value="Mpv17_PMP22"/>
</dbReference>
<comment type="caution">
    <text evidence="8">The sequence shown here is derived from an EMBL/GenBank/DDBJ whole genome shotgun (WGS) entry which is preliminary data.</text>
</comment>
<keyword evidence="4 6" id="KW-1133">Transmembrane helix</keyword>
<sequence length="227" mass="25513">MGSLLGGAGGGHGGLWWRPFESQKRQGRRRSSKPSDSVDRTTGGGGYWFPLKQALTAGSLAFAGDTIAQLSERYRKRNALFDSDSGFSKDIMWMLCSNHDWLRALRMASYGFLLYGPGSYAWYQYLDRALPKQTVENLLLKVLLNQIVLGPSVVAIVFAWNNIWLGKFSELPNKYQKDAIPTLITGYKFWIPVSALNFWVVPLQARVAFMSMGSIFWNFCLSATMSK</sequence>
<accession>A0AA38ZCJ9</accession>
<name>A0AA38ZCJ9_VITRO</name>
<keyword evidence="3 6" id="KW-0812">Transmembrane</keyword>
<evidence type="ECO:0000256" key="3">
    <source>
        <dbReference type="ARBA" id="ARBA00022692"/>
    </source>
</evidence>
<keyword evidence="5 6" id="KW-0472">Membrane</keyword>
<dbReference type="AlphaFoldDB" id="A0AA38ZCJ9"/>
<feature type="transmembrane region" description="Helical" evidence="6">
    <location>
        <begin position="180"/>
        <end position="200"/>
    </location>
</feature>
<evidence type="ECO:0000313" key="8">
    <source>
        <dbReference type="EMBL" id="KAJ9686067.1"/>
    </source>
</evidence>
<comment type="subcellular location">
    <subcellularLocation>
        <location evidence="1">Membrane</location>
        <topology evidence="1">Multi-pass membrane protein</topology>
    </subcellularLocation>
</comment>
<feature type="region of interest" description="Disordered" evidence="7">
    <location>
        <begin position="15"/>
        <end position="41"/>
    </location>
</feature>
<feature type="transmembrane region" description="Helical" evidence="6">
    <location>
        <begin position="107"/>
        <end position="126"/>
    </location>
</feature>
<dbReference type="Proteomes" id="UP001168098">
    <property type="component" value="Unassembled WGS sequence"/>
</dbReference>
<dbReference type="Pfam" id="PF04117">
    <property type="entry name" value="Mpv17_PMP22"/>
    <property type="match status" value="1"/>
</dbReference>
<protein>
    <submittedName>
        <fullName evidence="8">Uncharacterized protein</fullName>
    </submittedName>
</protein>
<dbReference type="PANTHER" id="PTHR11266:SF91">
    <property type="entry name" value="EXPRESSED PROTEIN"/>
    <property type="match status" value="1"/>
</dbReference>
<evidence type="ECO:0000256" key="6">
    <source>
        <dbReference type="RuleBase" id="RU363053"/>
    </source>
</evidence>
<evidence type="ECO:0000256" key="7">
    <source>
        <dbReference type="SAM" id="MobiDB-lite"/>
    </source>
</evidence>
<feature type="transmembrane region" description="Helical" evidence="6">
    <location>
        <begin position="138"/>
        <end position="160"/>
    </location>
</feature>
<comment type="similarity">
    <text evidence="2 6">Belongs to the peroxisomal membrane protein PXMP2/4 family.</text>
</comment>
<evidence type="ECO:0000256" key="2">
    <source>
        <dbReference type="ARBA" id="ARBA00006824"/>
    </source>
</evidence>
<evidence type="ECO:0000313" key="9">
    <source>
        <dbReference type="Proteomes" id="UP001168098"/>
    </source>
</evidence>
<dbReference type="GO" id="GO:0005737">
    <property type="term" value="C:cytoplasm"/>
    <property type="evidence" value="ECO:0007669"/>
    <property type="project" value="TreeGrafter"/>
</dbReference>
<dbReference type="PANTHER" id="PTHR11266">
    <property type="entry name" value="PEROXISOMAL MEMBRANE PROTEIN 2, PXMP2 MPV17"/>
    <property type="match status" value="1"/>
</dbReference>